<dbReference type="RefSeq" id="WP_173501946.1">
    <property type="nucleotide sequence ID" value="NZ_JABSOD010000016.1"/>
</dbReference>
<proteinExistence type="predicted"/>
<keyword evidence="2" id="KW-1185">Reference proteome</keyword>
<name>A0A7Y5EIP9_9GAMM</name>
<dbReference type="AlphaFoldDB" id="A0A7Y5EIP9"/>
<sequence length="64" mass="7285">MQELTFEQVEEVSGGSRIRGLLDAASYTAMFMEAKQLVQSGGGYFYDNVMLSNNWIDDLNWTQK</sequence>
<evidence type="ECO:0000313" key="1">
    <source>
        <dbReference type="EMBL" id="NRQ43709.1"/>
    </source>
</evidence>
<dbReference type="EMBL" id="JABSOD010000016">
    <property type="protein sequence ID" value="NRQ43709.1"/>
    <property type="molecule type" value="Genomic_DNA"/>
</dbReference>
<reference evidence="1 2" key="1">
    <citation type="submission" date="2020-06" db="EMBL/GenBank/DDBJ databases">
        <title>Rheinheimera sp. nov., a marine bacterium isolated from coastal.</title>
        <authorList>
            <person name="Yu Q."/>
            <person name="Qi Y."/>
            <person name="Pu J."/>
        </authorList>
    </citation>
    <scope>NUCLEOTIDE SEQUENCE [LARGE SCALE GENOMIC DNA]</scope>
    <source>
        <strain evidence="1 2">YQF-2</strain>
    </source>
</reference>
<dbReference type="Proteomes" id="UP000523161">
    <property type="component" value="Unassembled WGS sequence"/>
</dbReference>
<evidence type="ECO:0000313" key="2">
    <source>
        <dbReference type="Proteomes" id="UP000523161"/>
    </source>
</evidence>
<organism evidence="1 2">
    <name type="scientific">Rheinheimera lutimaris</name>
    <dbReference type="NCBI Taxonomy" id="2740584"/>
    <lineage>
        <taxon>Bacteria</taxon>
        <taxon>Pseudomonadati</taxon>
        <taxon>Pseudomonadota</taxon>
        <taxon>Gammaproteobacteria</taxon>
        <taxon>Chromatiales</taxon>
        <taxon>Chromatiaceae</taxon>
        <taxon>Rheinheimera</taxon>
    </lineage>
</organism>
<gene>
    <name evidence="1" type="ORF">HRH59_14240</name>
</gene>
<comment type="caution">
    <text evidence="1">The sequence shown here is derived from an EMBL/GenBank/DDBJ whole genome shotgun (WGS) entry which is preliminary data.</text>
</comment>
<accession>A0A7Y5EIP9</accession>
<protein>
    <submittedName>
        <fullName evidence="1">Uncharacterized protein</fullName>
    </submittedName>
</protein>